<name>A0A8C9GSI5_9PRIM</name>
<dbReference type="AlphaFoldDB" id="A0A8C9GSI5"/>
<reference evidence="6" key="1">
    <citation type="submission" date="2025-08" db="UniProtKB">
        <authorList>
            <consortium name="Ensembl"/>
        </authorList>
    </citation>
    <scope>IDENTIFICATION</scope>
</reference>
<dbReference type="InterPro" id="IPR048741">
    <property type="entry name" value="Pus10-like_C"/>
</dbReference>
<proteinExistence type="inferred from homology"/>
<feature type="domain" description="Pus10-like C-terminal" evidence="5">
    <location>
        <begin position="1"/>
        <end position="101"/>
    </location>
</feature>
<keyword evidence="3" id="KW-0819">tRNA processing</keyword>
<dbReference type="PANTHER" id="PTHR21568">
    <property type="entry name" value="TRNA PSEUDOURIDINE SYNTHASE PUS10"/>
    <property type="match status" value="1"/>
</dbReference>
<reference evidence="6" key="2">
    <citation type="submission" date="2025-09" db="UniProtKB">
        <authorList>
            <consortium name="Ensembl"/>
        </authorList>
    </citation>
    <scope>IDENTIFICATION</scope>
</reference>
<dbReference type="Proteomes" id="UP000694416">
    <property type="component" value="Unplaced"/>
</dbReference>
<dbReference type="InterPro" id="IPR020103">
    <property type="entry name" value="PsdUridine_synth_cat_dom_sf"/>
</dbReference>
<dbReference type="GO" id="GO:0003723">
    <property type="term" value="F:RNA binding"/>
    <property type="evidence" value="ECO:0007669"/>
    <property type="project" value="InterPro"/>
</dbReference>
<evidence type="ECO:0000256" key="1">
    <source>
        <dbReference type="ARBA" id="ARBA00009652"/>
    </source>
</evidence>
<accession>A0A8C9GSI5</accession>
<dbReference type="PANTHER" id="PTHR21568:SF0">
    <property type="entry name" value="TRNA PSEUDOURIDINE SYNTHASE PUS10"/>
    <property type="match status" value="1"/>
</dbReference>
<dbReference type="GO" id="GO:0031119">
    <property type="term" value="P:tRNA pseudouridine synthesis"/>
    <property type="evidence" value="ECO:0007669"/>
    <property type="project" value="TreeGrafter"/>
</dbReference>
<protein>
    <recommendedName>
        <fullName evidence="2">tRNA pseudouridine(55) synthase</fullName>
        <ecNumber evidence="2">5.4.99.25</ecNumber>
    </recommendedName>
</protein>
<evidence type="ECO:0000256" key="3">
    <source>
        <dbReference type="ARBA" id="ARBA00022694"/>
    </source>
</evidence>
<evidence type="ECO:0000313" key="6">
    <source>
        <dbReference type="Ensembl" id="ENSPTEP00000009909.1"/>
    </source>
</evidence>
<evidence type="ECO:0000256" key="2">
    <source>
        <dbReference type="ARBA" id="ARBA00012787"/>
    </source>
</evidence>
<dbReference type="InterPro" id="IPR039894">
    <property type="entry name" value="Pus10-like"/>
</dbReference>
<keyword evidence="4" id="KW-0413">Isomerase</keyword>
<dbReference type="GO" id="GO:0160148">
    <property type="term" value="F:tRNA pseudouridine(55) synthase activity"/>
    <property type="evidence" value="ECO:0007669"/>
    <property type="project" value="UniProtKB-EC"/>
</dbReference>
<dbReference type="Pfam" id="PF21238">
    <property type="entry name" value="Pus10_C"/>
    <property type="match status" value="2"/>
</dbReference>
<dbReference type="EC" id="5.4.99.25" evidence="2"/>
<keyword evidence="7" id="KW-1185">Reference proteome</keyword>
<dbReference type="Gene3D" id="3.30.70.2510">
    <property type="match status" value="1"/>
</dbReference>
<evidence type="ECO:0000256" key="4">
    <source>
        <dbReference type="ARBA" id="ARBA00023235"/>
    </source>
</evidence>
<evidence type="ECO:0000313" key="7">
    <source>
        <dbReference type="Proteomes" id="UP000694416"/>
    </source>
</evidence>
<evidence type="ECO:0000259" key="5">
    <source>
        <dbReference type="Pfam" id="PF21238"/>
    </source>
</evidence>
<dbReference type="SUPFAM" id="SSF55120">
    <property type="entry name" value="Pseudouridine synthase"/>
    <property type="match status" value="1"/>
</dbReference>
<feature type="domain" description="Pus10-like C-terminal" evidence="5">
    <location>
        <begin position="275"/>
        <end position="428"/>
    </location>
</feature>
<sequence length="435" mass="50925">MSQTRWLLNGSSVTCLSVEECIYNIFKNIFLFSNGTFISSGREDKDVRMMNIGRPFVFVLKETKFSLLNFYLFFKKIKTIEKINNIEIDSNVLQIQTIQEIINFIQNYNNIHATYVYDNDKELSDNEKDLIGNIKTVCDNIKNEKTTTGVLSPTINNCYTLINKENTCILYDVNTNKIVIEQPKYKIIEQKKIGNIQICNNCNEELEILLSQEIFISNTAGHNDNACHNNTTHSNHNIEHNNIRNDSLNLSVNVSQQNENYNLKKYYVSNTNSFNNINTLVDVKLSNVAFSTNYELIKKIIKYGEDRKKKYKCLIYHSTPMSRVKIKKINENVFNYEKKNKNDSYVINIMQKTPIRVLHRRGLINRERKIYEFNLVFIHKHFSLLYLLTQAGTYIKEFVNGDRGRTFPNLKYFFGENCFVNILNLDVSSFIYDND</sequence>
<dbReference type="Ensembl" id="ENSPTET00000015057.1">
    <property type="protein sequence ID" value="ENSPTEP00000009909.1"/>
    <property type="gene ID" value="ENSPTEG00000011245.1"/>
</dbReference>
<comment type="similarity">
    <text evidence="1">Belongs to the pseudouridine synthase Pus10 family.</text>
</comment>
<dbReference type="Gene3D" id="3.30.70.3190">
    <property type="match status" value="1"/>
</dbReference>
<organism evidence="6 7">
    <name type="scientific">Piliocolobus tephrosceles</name>
    <name type="common">Ugandan red Colobus</name>
    <dbReference type="NCBI Taxonomy" id="591936"/>
    <lineage>
        <taxon>Eukaryota</taxon>
        <taxon>Metazoa</taxon>
        <taxon>Chordata</taxon>
        <taxon>Craniata</taxon>
        <taxon>Vertebrata</taxon>
        <taxon>Euteleostomi</taxon>
        <taxon>Mammalia</taxon>
        <taxon>Eutheria</taxon>
        <taxon>Euarchontoglires</taxon>
        <taxon>Primates</taxon>
        <taxon>Haplorrhini</taxon>
        <taxon>Catarrhini</taxon>
        <taxon>Cercopithecidae</taxon>
        <taxon>Colobinae</taxon>
        <taxon>Piliocolobus</taxon>
    </lineage>
</organism>